<name>A0A926DIK2_9FIRM</name>
<feature type="transmembrane region" description="Helical" evidence="1">
    <location>
        <begin position="397"/>
        <end position="418"/>
    </location>
</feature>
<feature type="transmembrane region" description="Helical" evidence="1">
    <location>
        <begin position="299"/>
        <end position="318"/>
    </location>
</feature>
<evidence type="ECO:0000313" key="2">
    <source>
        <dbReference type="EMBL" id="MBC8538511.1"/>
    </source>
</evidence>
<comment type="caution">
    <text evidence="2">The sequence shown here is derived from an EMBL/GenBank/DDBJ whole genome shotgun (WGS) entry which is preliminary data.</text>
</comment>
<keyword evidence="1" id="KW-0472">Membrane</keyword>
<dbReference type="EMBL" id="JACRSS010000002">
    <property type="protein sequence ID" value="MBC8538511.1"/>
    <property type="molecule type" value="Genomic_DNA"/>
</dbReference>
<reference evidence="2" key="1">
    <citation type="submission" date="2020-08" db="EMBL/GenBank/DDBJ databases">
        <title>Genome public.</title>
        <authorList>
            <person name="Liu C."/>
            <person name="Sun Q."/>
        </authorList>
    </citation>
    <scope>NUCLEOTIDE SEQUENCE</scope>
    <source>
        <strain evidence="2">NSJ-63</strain>
    </source>
</reference>
<keyword evidence="3" id="KW-1185">Reference proteome</keyword>
<dbReference type="AlphaFoldDB" id="A0A926DIK2"/>
<dbReference type="Proteomes" id="UP000617951">
    <property type="component" value="Unassembled WGS sequence"/>
</dbReference>
<feature type="transmembrane region" description="Helical" evidence="1">
    <location>
        <begin position="196"/>
        <end position="215"/>
    </location>
</feature>
<organism evidence="2 3">
    <name type="scientific">Guopingia tenuis</name>
    <dbReference type="NCBI Taxonomy" id="2763656"/>
    <lineage>
        <taxon>Bacteria</taxon>
        <taxon>Bacillati</taxon>
        <taxon>Bacillota</taxon>
        <taxon>Clostridia</taxon>
        <taxon>Christensenellales</taxon>
        <taxon>Christensenellaceae</taxon>
        <taxon>Guopingia</taxon>
    </lineage>
</organism>
<feature type="transmembrane region" description="Helical" evidence="1">
    <location>
        <begin position="166"/>
        <end position="184"/>
    </location>
</feature>
<keyword evidence="1" id="KW-0812">Transmembrane</keyword>
<dbReference type="RefSeq" id="WP_249280264.1">
    <property type="nucleotide sequence ID" value="NZ_JACRSS010000002.1"/>
</dbReference>
<feature type="transmembrane region" description="Helical" evidence="1">
    <location>
        <begin position="364"/>
        <end position="385"/>
    </location>
</feature>
<feature type="transmembrane region" description="Helical" evidence="1">
    <location>
        <begin position="260"/>
        <end position="279"/>
    </location>
</feature>
<feature type="transmembrane region" description="Helical" evidence="1">
    <location>
        <begin position="32"/>
        <end position="50"/>
    </location>
</feature>
<sequence>MANFVYLTAVFIILLALGMFWHKLLRLTPEEGVALGIMSVMLVIFFVGLLGSTRPAVYLLYAMAAAGLLLYALDFPKSREIAKPRRSFFTPGILLFAAAFVYAMVAFRNGKILHIDEIKQWVPSVQYMFAHNTLPYGPDLIGQASTFAITAPFHYFFVQLTGFVEGNLFVSNFLLTAGAVILPLSGNTWKDWKRSLCYGGIVFLSFSFLYTEPYWSMMVDQAVALWAGALIAWGLFHRIEGGRWALLAACLLTIGMMKSLVGALFALIALLGLAIQWLFSGEEGWKAQLKSLGQKIKKPKNWLVILLIAAPFLLSFIWGRYISSGAAAGGGAAVARAASSMRATLKSMLRYLFEPVQGMHYTGFHLNVSYVTFMAAGGILFWAVWRSLKKGALRREYGALAVVYELGYIAYFGIIFYAYSTIFAAYEGETAASVVRYFSMYMMLGWLPMLIPLFHGGAERQVRESSRAGNRIIAVVLCLSLVLGLQGDFSTRAIVGYQKSDEIYKLREDLEIKEPKVRELVGDEGNIYMIHQQSYFRTTGYARYLFGKRLLAAAPMAFSPDEINRIREPLSVNQDHNINYSVYEVPKALEQLEAEYLWVYSTDEFVTRSFRQMFGVTIEDGEIYRIHQENGNITLELLGSTNETSSDEEEGEELV</sequence>
<feature type="transmembrane region" description="Helical" evidence="1">
    <location>
        <begin position="221"/>
        <end position="239"/>
    </location>
</feature>
<feature type="transmembrane region" description="Helical" evidence="1">
    <location>
        <begin position="438"/>
        <end position="456"/>
    </location>
</feature>
<gene>
    <name evidence="2" type="ORF">H8693_06150</name>
</gene>
<proteinExistence type="predicted"/>
<feature type="transmembrane region" description="Helical" evidence="1">
    <location>
        <begin position="88"/>
        <end position="107"/>
    </location>
</feature>
<accession>A0A926DIK2</accession>
<evidence type="ECO:0000313" key="3">
    <source>
        <dbReference type="Proteomes" id="UP000617951"/>
    </source>
</evidence>
<keyword evidence="1" id="KW-1133">Transmembrane helix</keyword>
<protein>
    <submittedName>
        <fullName evidence="2">Uncharacterized protein</fullName>
    </submittedName>
</protein>
<evidence type="ECO:0000256" key="1">
    <source>
        <dbReference type="SAM" id="Phobius"/>
    </source>
</evidence>
<feature type="transmembrane region" description="Helical" evidence="1">
    <location>
        <begin position="468"/>
        <end position="485"/>
    </location>
</feature>
<feature type="transmembrane region" description="Helical" evidence="1">
    <location>
        <begin position="56"/>
        <end position="76"/>
    </location>
</feature>
<feature type="transmembrane region" description="Helical" evidence="1">
    <location>
        <begin position="6"/>
        <end position="25"/>
    </location>
</feature>